<dbReference type="InterPro" id="IPR006600">
    <property type="entry name" value="HTH_CenpB_DNA-bd_dom"/>
</dbReference>
<evidence type="ECO:0000313" key="5">
    <source>
        <dbReference type="Proteomes" id="UP001146120"/>
    </source>
</evidence>
<reference evidence="4" key="1">
    <citation type="submission" date="2022-11" db="EMBL/GenBank/DDBJ databases">
        <authorList>
            <person name="Morgan W.R."/>
            <person name="Tartar A."/>
        </authorList>
    </citation>
    <scope>NUCLEOTIDE SEQUENCE</scope>
    <source>
        <strain evidence="4">ARSEF 373</strain>
    </source>
</reference>
<evidence type="ECO:0000256" key="1">
    <source>
        <dbReference type="ARBA" id="ARBA00023125"/>
    </source>
</evidence>
<dbReference type="InterPro" id="IPR009057">
    <property type="entry name" value="Homeodomain-like_sf"/>
</dbReference>
<feature type="domain" description="HTH CENPB-type" evidence="3">
    <location>
        <begin position="109"/>
        <end position="181"/>
    </location>
</feature>
<dbReference type="PROSITE" id="PS51253">
    <property type="entry name" value="HTH_CENPB"/>
    <property type="match status" value="1"/>
</dbReference>
<dbReference type="PANTHER" id="PTHR19303">
    <property type="entry name" value="TRANSPOSON"/>
    <property type="match status" value="1"/>
</dbReference>
<feature type="compositionally biased region" description="Polar residues" evidence="2">
    <location>
        <begin position="12"/>
        <end position="21"/>
    </location>
</feature>
<dbReference type="Gene3D" id="1.10.10.60">
    <property type="entry name" value="Homeodomain-like"/>
    <property type="match status" value="1"/>
</dbReference>
<protein>
    <recommendedName>
        <fullName evidence="3">HTH CENPB-type domain-containing protein</fullName>
    </recommendedName>
</protein>
<dbReference type="Pfam" id="PF03221">
    <property type="entry name" value="HTH_Tnp_Tc5"/>
    <property type="match status" value="1"/>
</dbReference>
<keyword evidence="5" id="KW-1185">Reference proteome</keyword>
<dbReference type="Pfam" id="PF03184">
    <property type="entry name" value="DDE_1"/>
    <property type="match status" value="1"/>
</dbReference>
<dbReference type="PANTHER" id="PTHR19303:SF57">
    <property type="entry name" value="HTH CENPB-TYPE DOMAIN-CONTAINING PROTEIN"/>
    <property type="match status" value="1"/>
</dbReference>
<evidence type="ECO:0000313" key="4">
    <source>
        <dbReference type="EMBL" id="DAZ93832.1"/>
    </source>
</evidence>
<dbReference type="InterPro" id="IPR004875">
    <property type="entry name" value="DDE_SF_endonuclease_dom"/>
</dbReference>
<dbReference type="AlphaFoldDB" id="A0AAV2YF71"/>
<dbReference type="EMBL" id="DAKRPA010000288">
    <property type="protein sequence ID" value="DAZ93832.1"/>
    <property type="molecule type" value="Genomic_DNA"/>
</dbReference>
<proteinExistence type="predicted"/>
<name>A0AAV2YF71_9STRA</name>
<sequence length="453" mass="51820">MGRRGRRKERSGATNPRFQNSKCPFGFRLQVINHLRDHRDIKSTLRRFFPGYEAKRLETKRKSIYKWEKNRDKIEKACDSGRQHLHRARDAGVGTILSRFAEAEILLSLIHIFGTILSRFAEAELVQWIHCLRSDGVPISSRMLQLRAQDIATKHSVEHLFVGSWSWQQSFLARHQLAFRARTSQGQVTPQDADGIAARFRLEVLTKMKQLDIHKLSNADQTAVFFEYLPKKTIDQVGSKTMWIRCAGREKERVTCMLLGDSTGAKYDPIVVLKSKPSTIAAAAEVNKRDRHGFGKLVWQEISRLQQEADMQIYGNAKGWWDAELSVRFIDVHFGTRTAKSSPPVLLRWDDFSGHWTNEVLAAAMARNVHLLRVPPHCTGVCQPADISWNMPLKSRLRAAWVSYMQAQLRLPTLRPSVLAPKREDVIKWIDGAWKSLSMNVIAGGFRLYAKPS</sequence>
<dbReference type="Proteomes" id="UP001146120">
    <property type="component" value="Unassembled WGS sequence"/>
</dbReference>
<evidence type="ECO:0000259" key="3">
    <source>
        <dbReference type="PROSITE" id="PS51253"/>
    </source>
</evidence>
<dbReference type="SMART" id="SM00674">
    <property type="entry name" value="CENPB"/>
    <property type="match status" value="1"/>
</dbReference>
<gene>
    <name evidence="4" type="ORF">N0F65_009340</name>
</gene>
<dbReference type="SUPFAM" id="SSF46689">
    <property type="entry name" value="Homeodomain-like"/>
    <property type="match status" value="1"/>
</dbReference>
<accession>A0AAV2YF71</accession>
<dbReference type="GO" id="GO:0003677">
    <property type="term" value="F:DNA binding"/>
    <property type="evidence" value="ECO:0007669"/>
    <property type="project" value="UniProtKB-KW"/>
</dbReference>
<dbReference type="InterPro" id="IPR050863">
    <property type="entry name" value="CenT-Element_Derived"/>
</dbReference>
<keyword evidence="1" id="KW-0238">DNA-binding</keyword>
<evidence type="ECO:0000256" key="2">
    <source>
        <dbReference type="SAM" id="MobiDB-lite"/>
    </source>
</evidence>
<organism evidence="4 5">
    <name type="scientific">Lagenidium giganteum</name>
    <dbReference type="NCBI Taxonomy" id="4803"/>
    <lineage>
        <taxon>Eukaryota</taxon>
        <taxon>Sar</taxon>
        <taxon>Stramenopiles</taxon>
        <taxon>Oomycota</taxon>
        <taxon>Peronosporomycetes</taxon>
        <taxon>Pythiales</taxon>
        <taxon>Pythiaceae</taxon>
    </lineage>
</organism>
<comment type="caution">
    <text evidence="4">The sequence shown here is derived from an EMBL/GenBank/DDBJ whole genome shotgun (WGS) entry which is preliminary data.</text>
</comment>
<dbReference type="GO" id="GO:0005634">
    <property type="term" value="C:nucleus"/>
    <property type="evidence" value="ECO:0007669"/>
    <property type="project" value="TreeGrafter"/>
</dbReference>
<reference evidence="4" key="2">
    <citation type="journal article" date="2023" name="Microbiol Resour">
        <title>Decontamination and Annotation of the Draft Genome Sequence of the Oomycete Lagenidium giganteum ARSEF 373.</title>
        <authorList>
            <person name="Morgan W.R."/>
            <person name="Tartar A."/>
        </authorList>
    </citation>
    <scope>NUCLEOTIDE SEQUENCE</scope>
    <source>
        <strain evidence="4">ARSEF 373</strain>
    </source>
</reference>
<feature type="region of interest" description="Disordered" evidence="2">
    <location>
        <begin position="1"/>
        <end position="21"/>
    </location>
</feature>